<dbReference type="InterPro" id="IPR041657">
    <property type="entry name" value="HTH_17"/>
</dbReference>
<dbReference type="PATRIC" id="fig|1002367.3.peg.14"/>
<evidence type="ECO:0000259" key="1">
    <source>
        <dbReference type="Pfam" id="PF12728"/>
    </source>
</evidence>
<name>G6ATT2_9BACT</name>
<dbReference type="NCBIfam" id="TIGR01764">
    <property type="entry name" value="excise"/>
    <property type="match status" value="1"/>
</dbReference>
<feature type="domain" description="Helix-turn-helix" evidence="1">
    <location>
        <begin position="64"/>
        <end position="114"/>
    </location>
</feature>
<accession>G6ATT2</accession>
<dbReference type="InterPro" id="IPR010093">
    <property type="entry name" value="SinI_DNA-bd"/>
</dbReference>
<evidence type="ECO:0000313" key="2">
    <source>
        <dbReference type="EMBL" id="EHJ42187.1"/>
    </source>
</evidence>
<dbReference type="AlphaFoldDB" id="G6ATT2"/>
<comment type="caution">
    <text evidence="2">The sequence shown here is derived from an EMBL/GenBank/DDBJ whole genome shotgun (WGS) entry which is preliminary data.</text>
</comment>
<protein>
    <submittedName>
        <fullName evidence="2">DNA binding domain, excisionase family</fullName>
    </submittedName>
</protein>
<reference evidence="2 3" key="1">
    <citation type="submission" date="2011-08" db="EMBL/GenBank/DDBJ databases">
        <authorList>
            <person name="Weinstock G."/>
            <person name="Sodergren E."/>
            <person name="Clifton S."/>
            <person name="Fulton L."/>
            <person name="Fulton B."/>
            <person name="Courtney L."/>
            <person name="Fronick C."/>
            <person name="Harrison M."/>
            <person name="Strong C."/>
            <person name="Farmer C."/>
            <person name="Delahaunty K."/>
            <person name="Markovic C."/>
            <person name="Hall O."/>
            <person name="Minx P."/>
            <person name="Tomlinson C."/>
            <person name="Mitreva M."/>
            <person name="Hou S."/>
            <person name="Chen J."/>
            <person name="Wollam A."/>
            <person name="Pepin K.H."/>
            <person name="Johnson M."/>
            <person name="Bhonagiri V."/>
            <person name="Zhang X."/>
            <person name="Suruliraj S."/>
            <person name="Warren W."/>
            <person name="Chinwalla A."/>
            <person name="Mardis E.R."/>
            <person name="Wilson R.K."/>
        </authorList>
    </citation>
    <scope>NUCLEOTIDE SEQUENCE [LARGE SCALE GENOMIC DNA]</scope>
    <source>
        <strain evidence="2 3">DSM 18206</strain>
    </source>
</reference>
<gene>
    <name evidence="2" type="ORF">HMPREF0673_00016</name>
</gene>
<dbReference type="Proteomes" id="UP000004407">
    <property type="component" value="Unassembled WGS sequence"/>
</dbReference>
<dbReference type="eggNOG" id="COG3311">
    <property type="taxonomic scope" value="Bacteria"/>
</dbReference>
<proteinExistence type="predicted"/>
<sequence>MHHFQLAITNNGHDEIVKLKHQQIMESRTNQSVTPDVQALMLENLKLAKRVEVLENTLSAGKEVLTLEEAARFMGVTKSSLYKMTHEQTIPYYKPNGKMVYFEKAELLTWIRRNAIASKAQVSEEANRILKNLSVK</sequence>
<dbReference type="Pfam" id="PF12728">
    <property type="entry name" value="HTH_17"/>
    <property type="match status" value="1"/>
</dbReference>
<organism evidence="2 3">
    <name type="scientific">Leyella stercorea DSM 18206</name>
    <dbReference type="NCBI Taxonomy" id="1002367"/>
    <lineage>
        <taxon>Bacteria</taxon>
        <taxon>Pseudomonadati</taxon>
        <taxon>Bacteroidota</taxon>
        <taxon>Bacteroidia</taxon>
        <taxon>Bacteroidales</taxon>
        <taxon>Prevotellaceae</taxon>
        <taxon>Leyella</taxon>
    </lineage>
</organism>
<evidence type="ECO:0000313" key="3">
    <source>
        <dbReference type="Proteomes" id="UP000004407"/>
    </source>
</evidence>
<dbReference type="HOGENOM" id="CLU_140176_0_0_10"/>
<dbReference type="GO" id="GO:0003677">
    <property type="term" value="F:DNA binding"/>
    <property type="evidence" value="ECO:0007669"/>
    <property type="project" value="InterPro"/>
</dbReference>
<dbReference type="SUPFAM" id="SSF46955">
    <property type="entry name" value="Putative DNA-binding domain"/>
    <property type="match status" value="1"/>
</dbReference>
<dbReference type="EMBL" id="AFZZ01000001">
    <property type="protein sequence ID" value="EHJ42187.1"/>
    <property type="molecule type" value="Genomic_DNA"/>
</dbReference>
<dbReference type="InterPro" id="IPR009061">
    <property type="entry name" value="DNA-bd_dom_put_sf"/>
</dbReference>